<protein>
    <recommendedName>
        <fullName evidence="4">Prepilin-type N-terminal cleavage/methylation domain-containing protein</fullName>
    </recommendedName>
</protein>
<evidence type="ECO:0008006" key="4">
    <source>
        <dbReference type="Google" id="ProtNLM"/>
    </source>
</evidence>
<keyword evidence="1" id="KW-0472">Membrane</keyword>
<dbReference type="NCBIfam" id="TIGR02532">
    <property type="entry name" value="IV_pilin_GFxxxE"/>
    <property type="match status" value="1"/>
</dbReference>
<dbReference type="EMBL" id="QFOD01000014">
    <property type="protein sequence ID" value="PZP30371.1"/>
    <property type="molecule type" value="Genomic_DNA"/>
</dbReference>
<dbReference type="Pfam" id="PF07963">
    <property type="entry name" value="N_methyl"/>
    <property type="match status" value="1"/>
</dbReference>
<dbReference type="Gene3D" id="3.30.700.10">
    <property type="entry name" value="Glycoprotein, Type 4 Pilin"/>
    <property type="match status" value="1"/>
</dbReference>
<evidence type="ECO:0000256" key="1">
    <source>
        <dbReference type="SAM" id="Phobius"/>
    </source>
</evidence>
<comment type="caution">
    <text evidence="2">The sequence shown here is derived from an EMBL/GenBank/DDBJ whole genome shotgun (WGS) entry which is preliminary data.</text>
</comment>
<keyword evidence="1" id="KW-1133">Transmembrane helix</keyword>
<evidence type="ECO:0000313" key="2">
    <source>
        <dbReference type="EMBL" id="PZP30371.1"/>
    </source>
</evidence>
<proteinExistence type="predicted"/>
<dbReference type="Proteomes" id="UP000249633">
    <property type="component" value="Unassembled WGS sequence"/>
</dbReference>
<name>A0A2W5DEP5_9BURK</name>
<organism evidence="2 3">
    <name type="scientific">Roseateles depolymerans</name>
    <dbReference type="NCBI Taxonomy" id="76731"/>
    <lineage>
        <taxon>Bacteria</taxon>
        <taxon>Pseudomonadati</taxon>
        <taxon>Pseudomonadota</taxon>
        <taxon>Betaproteobacteria</taxon>
        <taxon>Burkholderiales</taxon>
        <taxon>Sphaerotilaceae</taxon>
        <taxon>Roseateles</taxon>
    </lineage>
</organism>
<evidence type="ECO:0000313" key="3">
    <source>
        <dbReference type="Proteomes" id="UP000249633"/>
    </source>
</evidence>
<dbReference type="AlphaFoldDB" id="A0A2W5DEP5"/>
<sequence length="198" mass="21319">MLAAVTPLLAAGHRANRGLGLVELMVATVVLGVIVAVAAPSLRDLLERRRVVAVAGELNNIFAFARSEANVNADQTLVLHLENDPSGNVSCVALTVLHPSDAWKCYQTQTNLIRAILLRLFLIPASDNVSFQTTATQWGLDPNRMYFVRNRPDTSVSGVAITITGRRTGAQLKLEYNQAGRVHTCSPHGTMGGYPVCS</sequence>
<reference evidence="2 3" key="1">
    <citation type="submission" date="2017-08" db="EMBL/GenBank/DDBJ databases">
        <title>Infants hospitalized years apart are colonized by the same room-sourced microbial strains.</title>
        <authorList>
            <person name="Brooks B."/>
            <person name="Olm M.R."/>
            <person name="Firek B.A."/>
            <person name="Baker R."/>
            <person name="Thomas B.C."/>
            <person name="Morowitz M.J."/>
            <person name="Banfield J.F."/>
        </authorList>
    </citation>
    <scope>NUCLEOTIDE SEQUENCE [LARGE SCALE GENOMIC DNA]</scope>
    <source>
        <strain evidence="2">S2_012_000_R2_81</strain>
    </source>
</reference>
<gene>
    <name evidence="2" type="ORF">DI603_14685</name>
</gene>
<dbReference type="InterPro" id="IPR012902">
    <property type="entry name" value="N_methyl_site"/>
</dbReference>
<dbReference type="SUPFAM" id="SSF54523">
    <property type="entry name" value="Pili subunits"/>
    <property type="match status" value="1"/>
</dbReference>
<accession>A0A2W5DEP5</accession>
<feature type="transmembrane region" description="Helical" evidence="1">
    <location>
        <begin position="24"/>
        <end position="42"/>
    </location>
</feature>
<dbReference type="InterPro" id="IPR045584">
    <property type="entry name" value="Pilin-like"/>
</dbReference>
<keyword evidence="1" id="KW-0812">Transmembrane</keyword>